<dbReference type="RefSeq" id="WP_048310363.1">
    <property type="nucleotide sequence ID" value="NZ_LELK01000001.1"/>
</dbReference>
<sequence>MTIHTFHHGNDRSLFQFMNCVNQWITITFKNGQKFQVYPTSIGFTSVSGYVPHTVYNALTCRGSEIKSIAQAQGCLNQWVQVTLKNNITLSFYLTSYDEQYVGGNLQTNELLKYSDLIADVTC</sequence>
<accession>A0A0J6D1N5</accession>
<dbReference type="Proteomes" id="UP000035996">
    <property type="component" value="Unassembled WGS sequence"/>
</dbReference>
<proteinExistence type="predicted"/>
<evidence type="ECO:0000313" key="1">
    <source>
        <dbReference type="EMBL" id="KMM39193.1"/>
    </source>
</evidence>
<evidence type="ECO:0000313" key="2">
    <source>
        <dbReference type="Proteomes" id="UP000035996"/>
    </source>
</evidence>
<organism evidence="1 2">
    <name type="scientific">Guptibacillus hwajinpoensis</name>
    <dbReference type="NCBI Taxonomy" id="208199"/>
    <lineage>
        <taxon>Bacteria</taxon>
        <taxon>Bacillati</taxon>
        <taxon>Bacillota</taxon>
        <taxon>Bacilli</taxon>
        <taxon>Bacillales</taxon>
        <taxon>Guptibacillaceae</taxon>
        <taxon>Guptibacillus</taxon>
    </lineage>
</organism>
<comment type="caution">
    <text evidence="1">The sequence shown here is derived from an EMBL/GenBank/DDBJ whole genome shotgun (WGS) entry which is preliminary data.</text>
</comment>
<gene>
    <name evidence="1" type="ORF">AB986_08195</name>
</gene>
<dbReference type="EMBL" id="LELK01000001">
    <property type="protein sequence ID" value="KMM39193.1"/>
    <property type="molecule type" value="Genomic_DNA"/>
</dbReference>
<protein>
    <submittedName>
        <fullName evidence="1">Uncharacterized protein</fullName>
    </submittedName>
</protein>
<name>A0A0J6D1N5_9BACL</name>
<dbReference type="AlphaFoldDB" id="A0A0J6D1N5"/>
<keyword evidence="2" id="KW-1185">Reference proteome</keyword>
<reference evidence="1" key="1">
    <citation type="submission" date="2015-06" db="EMBL/GenBank/DDBJ databases">
        <authorList>
            <person name="Liu B."/>
            <person name="Wang J."/>
            <person name="Zhu Y."/>
            <person name="Liu G."/>
            <person name="Chen Q."/>
            <person name="Zheng C."/>
            <person name="Che J."/>
            <person name="Ge C."/>
            <person name="Shi H."/>
            <person name="Pan Z."/>
            <person name="Liu X."/>
        </authorList>
    </citation>
    <scope>NUCLEOTIDE SEQUENCE [LARGE SCALE GENOMIC DNA]</scope>
    <source>
        <strain evidence="1">DSM 16346</strain>
    </source>
</reference>